<comment type="caution">
    <text evidence="2">The sequence shown here is derived from an EMBL/GenBank/DDBJ whole genome shotgun (WGS) entry which is preliminary data.</text>
</comment>
<evidence type="ECO:0000256" key="1">
    <source>
        <dbReference type="SAM" id="MobiDB-lite"/>
    </source>
</evidence>
<organism evidence="2 3">
    <name type="scientific">Candidatus Scatocola faecipullorum</name>
    <dbReference type="NCBI Taxonomy" id="2840917"/>
    <lineage>
        <taxon>Bacteria</taxon>
        <taxon>Pseudomonadati</taxon>
        <taxon>Pseudomonadota</taxon>
        <taxon>Alphaproteobacteria</taxon>
        <taxon>Rhodospirillales</taxon>
        <taxon>Rhodospirillaceae</taxon>
        <taxon>Rhodospirillaceae incertae sedis</taxon>
        <taxon>Candidatus Scatocola</taxon>
    </lineage>
</organism>
<dbReference type="InterPro" id="IPR019632">
    <property type="entry name" value="DUF2497"/>
</dbReference>
<feature type="compositionally biased region" description="Low complexity" evidence="1">
    <location>
        <begin position="353"/>
        <end position="366"/>
    </location>
</feature>
<feature type="compositionally biased region" description="Low complexity" evidence="1">
    <location>
        <begin position="391"/>
        <end position="403"/>
    </location>
</feature>
<name>A0A9D1SAQ7_9PROT</name>
<dbReference type="EMBL" id="DVNC01000014">
    <property type="protein sequence ID" value="HIU52688.1"/>
    <property type="molecule type" value="Genomic_DNA"/>
</dbReference>
<reference evidence="2" key="1">
    <citation type="submission" date="2020-10" db="EMBL/GenBank/DDBJ databases">
        <authorList>
            <person name="Gilroy R."/>
        </authorList>
    </citation>
    <scope>NUCLEOTIDE SEQUENCE</scope>
    <source>
        <strain evidence="2">ChiW3-316</strain>
    </source>
</reference>
<feature type="region of interest" description="Disordered" evidence="1">
    <location>
        <begin position="204"/>
        <end position="277"/>
    </location>
</feature>
<feature type="compositionally biased region" description="Acidic residues" evidence="1">
    <location>
        <begin position="172"/>
        <end position="189"/>
    </location>
</feature>
<proteinExistence type="predicted"/>
<reference evidence="2" key="2">
    <citation type="journal article" date="2021" name="PeerJ">
        <title>Extensive microbial diversity within the chicken gut microbiome revealed by metagenomics and culture.</title>
        <authorList>
            <person name="Gilroy R."/>
            <person name="Ravi A."/>
            <person name="Getino M."/>
            <person name="Pursley I."/>
            <person name="Horton D.L."/>
            <person name="Alikhan N.F."/>
            <person name="Baker D."/>
            <person name="Gharbi K."/>
            <person name="Hall N."/>
            <person name="Watson M."/>
            <person name="Adriaenssens E.M."/>
            <person name="Foster-Nyarko E."/>
            <person name="Jarju S."/>
            <person name="Secka A."/>
            <person name="Antonio M."/>
            <person name="Oren A."/>
            <person name="Chaudhuri R.R."/>
            <person name="La Ragione R."/>
            <person name="Hildebrand F."/>
            <person name="Pallen M.J."/>
        </authorList>
    </citation>
    <scope>NUCLEOTIDE SEQUENCE</scope>
    <source>
        <strain evidence="2">ChiW3-316</strain>
    </source>
</reference>
<feature type="region of interest" description="Disordered" evidence="1">
    <location>
        <begin position="25"/>
        <end position="189"/>
    </location>
</feature>
<feature type="compositionally biased region" description="Acidic residues" evidence="1">
    <location>
        <begin position="118"/>
        <end position="128"/>
    </location>
</feature>
<evidence type="ECO:0000313" key="2">
    <source>
        <dbReference type="EMBL" id="HIU52688.1"/>
    </source>
</evidence>
<feature type="region of interest" description="Disordered" evidence="1">
    <location>
        <begin position="339"/>
        <end position="403"/>
    </location>
</feature>
<protein>
    <submittedName>
        <fullName evidence="2">DUF2497 domain-containing protein</fullName>
    </submittedName>
</protein>
<evidence type="ECO:0000313" key="3">
    <source>
        <dbReference type="Proteomes" id="UP000824107"/>
    </source>
</evidence>
<feature type="compositionally biased region" description="Low complexity" evidence="1">
    <location>
        <begin position="144"/>
        <end position="156"/>
    </location>
</feature>
<accession>A0A9D1SAQ7</accession>
<gene>
    <name evidence="2" type="ORF">IAD20_01245</name>
</gene>
<sequence>MAEEPNEDLSMDDILSSIRNILMEDNAAQQSVPQPAPQTEKKAEPVSAPAAELPPAINTADELNTADQDDELSAEALLGLGDNAQASDAPEDDVFNLSPSMIVDEALDEPVLSNPADNEPEISEDDILDLSRLAAPSADELTGETAPAAMPVAEPEPQTPSMQAPLASQVLAEEDAFPAEPPVSEEPEVTVDDVMNLSSLVEEPVLPSEPEYGSSDSVYPHTEAEPVAAVPEFGLPDDLPQETADFSIRDEELSAETAPASEEFREEGEGSVAVPPLDFELPQIDVDAEPIYEPEHSAAPEIDPSRVMASMPQSEELPAEPEEESVIDDATLNEILDFHAQVEETKPTEPEYNESPSSEPEAVEPADNIQDVPSEPVIETVEAERETETPVEAPAAPSEDAADVSANIISNFAKLFAEKKAAEMPQTADVSETESRPEPVKSASPSISELVREAVVRQVTQQMDVNFESYAREAVAAQTQAWLDANLPAIVEAVVSKEIERVMAKVGS</sequence>
<dbReference type="Proteomes" id="UP000824107">
    <property type="component" value="Unassembled WGS sequence"/>
</dbReference>
<feature type="region of interest" description="Disordered" evidence="1">
    <location>
        <begin position="422"/>
        <end position="446"/>
    </location>
</feature>
<feature type="compositionally biased region" description="Basic and acidic residues" evidence="1">
    <location>
        <begin position="339"/>
        <end position="349"/>
    </location>
</feature>
<dbReference type="AlphaFoldDB" id="A0A9D1SAQ7"/>
<feature type="region of interest" description="Disordered" evidence="1">
    <location>
        <begin position="296"/>
        <end position="324"/>
    </location>
</feature>
<dbReference type="Pfam" id="PF10691">
    <property type="entry name" value="DUF2497"/>
    <property type="match status" value="1"/>
</dbReference>